<dbReference type="InterPro" id="IPR006143">
    <property type="entry name" value="RND_pump_MFP"/>
</dbReference>
<feature type="domain" description="Multidrug resistance protein MdtA-like barrel-sandwich hybrid" evidence="5">
    <location>
        <begin position="84"/>
        <end position="202"/>
    </location>
</feature>
<accession>A0A2P8D4M6</accession>
<feature type="domain" description="Multidrug resistance protein MdtA-like C-terminal permuted SH3" evidence="7">
    <location>
        <begin position="294"/>
        <end position="352"/>
    </location>
</feature>
<evidence type="ECO:0000313" key="9">
    <source>
        <dbReference type="Proteomes" id="UP000240572"/>
    </source>
</evidence>
<dbReference type="Proteomes" id="UP000240572">
    <property type="component" value="Unassembled WGS sequence"/>
</dbReference>
<dbReference type="OrthoDB" id="9806939at2"/>
<proteinExistence type="inferred from homology"/>
<name>A0A2P8D4M6_9BACT</name>
<evidence type="ECO:0000256" key="3">
    <source>
        <dbReference type="ARBA" id="ARBA00022448"/>
    </source>
</evidence>
<dbReference type="InterPro" id="IPR058624">
    <property type="entry name" value="MdtA-like_HH"/>
</dbReference>
<comment type="subcellular location">
    <subcellularLocation>
        <location evidence="1">Cell envelope</location>
    </subcellularLocation>
</comment>
<sequence>MNYNLSPGFTIRLHRRAITDPLRRVLVSGGLCCLALLAGCKGKGKEKEGKGGGPKVLQAEAVVVKAAPLSSVYQSSGTLLANEEISVYPEVSGRITAINFKEGTNIKKGDLLVQLFDSDIRAQIRKLNAQRELQIITKGRQDELLQINGISRQEYDNTVTQIAAIDADIAAGEAQLRRLQIRAPFDGVIGLRNVSVGAIVSMTTLITTIQQVNPLKLDFPVPEQYNGAIRTGDPVHFTVAALRDTLKGNITALQPLADATTRTITMRALVPNADRKLIPGAFANVFITLGRNNNAIMIPSQCIIPTTRDKKVAVLRNGKVDLVTVTTGMRLVAEVEIQHGLQPGDTVIATGIMQLKKDMEVKVTKIRE</sequence>
<feature type="domain" description="CusB-like beta-barrel" evidence="6">
    <location>
        <begin position="218"/>
        <end position="286"/>
    </location>
</feature>
<evidence type="ECO:0000256" key="2">
    <source>
        <dbReference type="ARBA" id="ARBA00009477"/>
    </source>
</evidence>
<dbReference type="Gene3D" id="2.40.30.170">
    <property type="match status" value="1"/>
</dbReference>
<dbReference type="Pfam" id="PF25967">
    <property type="entry name" value="RND-MFP_C"/>
    <property type="match status" value="1"/>
</dbReference>
<evidence type="ECO:0000259" key="6">
    <source>
        <dbReference type="Pfam" id="PF25954"/>
    </source>
</evidence>
<dbReference type="InterPro" id="IPR058627">
    <property type="entry name" value="MdtA-like_C"/>
</dbReference>
<dbReference type="InterPro" id="IPR058792">
    <property type="entry name" value="Beta-barrel_RND_2"/>
</dbReference>
<evidence type="ECO:0000259" key="4">
    <source>
        <dbReference type="Pfam" id="PF25876"/>
    </source>
</evidence>
<feature type="domain" description="Multidrug resistance protein MdtA-like alpha-helical hairpin" evidence="4">
    <location>
        <begin position="120"/>
        <end position="178"/>
    </location>
</feature>
<dbReference type="Pfam" id="PF25876">
    <property type="entry name" value="HH_MFP_RND"/>
    <property type="match status" value="1"/>
</dbReference>
<dbReference type="PANTHER" id="PTHR30469:SF36">
    <property type="entry name" value="BLL3903 PROTEIN"/>
    <property type="match status" value="1"/>
</dbReference>
<dbReference type="GO" id="GO:1990281">
    <property type="term" value="C:efflux pump complex"/>
    <property type="evidence" value="ECO:0007669"/>
    <property type="project" value="TreeGrafter"/>
</dbReference>
<evidence type="ECO:0000259" key="7">
    <source>
        <dbReference type="Pfam" id="PF25967"/>
    </source>
</evidence>
<dbReference type="RefSeq" id="WP_106523225.1">
    <property type="nucleotide sequence ID" value="NZ_PYGD01000004.1"/>
</dbReference>
<dbReference type="Gene3D" id="2.40.420.20">
    <property type="match status" value="1"/>
</dbReference>
<evidence type="ECO:0000259" key="5">
    <source>
        <dbReference type="Pfam" id="PF25917"/>
    </source>
</evidence>
<keyword evidence="3" id="KW-0813">Transport</keyword>
<comment type="caution">
    <text evidence="8">The sequence shown here is derived from an EMBL/GenBank/DDBJ whole genome shotgun (WGS) entry which is preliminary data.</text>
</comment>
<protein>
    <submittedName>
        <fullName evidence="8">Membrane fusion protein (Multidrug efflux system)</fullName>
    </submittedName>
</protein>
<reference evidence="8 9" key="1">
    <citation type="submission" date="2018-03" db="EMBL/GenBank/DDBJ databases">
        <title>Genomic Encyclopedia of Type Strains, Phase III (KMG-III): the genomes of soil and plant-associated and newly described type strains.</title>
        <authorList>
            <person name="Whitman W."/>
        </authorList>
    </citation>
    <scope>NUCLEOTIDE SEQUENCE [LARGE SCALE GENOMIC DNA]</scope>
    <source>
        <strain evidence="8 9">CGMCC 1.12700</strain>
    </source>
</reference>
<dbReference type="Gene3D" id="2.40.50.100">
    <property type="match status" value="1"/>
</dbReference>
<dbReference type="FunFam" id="2.40.30.170:FF:000010">
    <property type="entry name" value="Efflux RND transporter periplasmic adaptor subunit"/>
    <property type="match status" value="1"/>
</dbReference>
<gene>
    <name evidence="8" type="ORF">B0I18_104260</name>
</gene>
<dbReference type="Gene3D" id="1.10.287.470">
    <property type="entry name" value="Helix hairpin bin"/>
    <property type="match status" value="1"/>
</dbReference>
<dbReference type="NCBIfam" id="TIGR01730">
    <property type="entry name" value="RND_mfp"/>
    <property type="match status" value="1"/>
</dbReference>
<dbReference type="SUPFAM" id="SSF111369">
    <property type="entry name" value="HlyD-like secretion proteins"/>
    <property type="match status" value="1"/>
</dbReference>
<dbReference type="EMBL" id="PYGD01000004">
    <property type="protein sequence ID" value="PSK92162.1"/>
    <property type="molecule type" value="Genomic_DNA"/>
</dbReference>
<dbReference type="AlphaFoldDB" id="A0A2P8D4M6"/>
<keyword evidence="9" id="KW-1185">Reference proteome</keyword>
<dbReference type="Pfam" id="PF25954">
    <property type="entry name" value="Beta-barrel_RND_2"/>
    <property type="match status" value="1"/>
</dbReference>
<dbReference type="GO" id="GO:0015562">
    <property type="term" value="F:efflux transmembrane transporter activity"/>
    <property type="evidence" value="ECO:0007669"/>
    <property type="project" value="TreeGrafter"/>
</dbReference>
<comment type="similarity">
    <text evidence="2">Belongs to the membrane fusion protein (MFP) (TC 8.A.1) family.</text>
</comment>
<evidence type="ECO:0000313" key="8">
    <source>
        <dbReference type="EMBL" id="PSK92162.1"/>
    </source>
</evidence>
<evidence type="ECO:0000256" key="1">
    <source>
        <dbReference type="ARBA" id="ARBA00004196"/>
    </source>
</evidence>
<organism evidence="8 9">
    <name type="scientific">Taibaiella chishuiensis</name>
    <dbReference type="NCBI Taxonomy" id="1434707"/>
    <lineage>
        <taxon>Bacteria</taxon>
        <taxon>Pseudomonadati</taxon>
        <taxon>Bacteroidota</taxon>
        <taxon>Chitinophagia</taxon>
        <taxon>Chitinophagales</taxon>
        <taxon>Chitinophagaceae</taxon>
        <taxon>Taibaiella</taxon>
    </lineage>
</organism>
<dbReference type="InterPro" id="IPR058625">
    <property type="entry name" value="MdtA-like_BSH"/>
</dbReference>
<dbReference type="PANTHER" id="PTHR30469">
    <property type="entry name" value="MULTIDRUG RESISTANCE PROTEIN MDTA"/>
    <property type="match status" value="1"/>
</dbReference>
<dbReference type="Pfam" id="PF25917">
    <property type="entry name" value="BSH_RND"/>
    <property type="match status" value="1"/>
</dbReference>